<organism evidence="2 3">
    <name type="scientific">Clostridium simiarum</name>
    <dbReference type="NCBI Taxonomy" id="2841506"/>
    <lineage>
        <taxon>Bacteria</taxon>
        <taxon>Bacillati</taxon>
        <taxon>Bacillota</taxon>
        <taxon>Clostridia</taxon>
        <taxon>Eubacteriales</taxon>
        <taxon>Clostridiaceae</taxon>
        <taxon>Clostridium</taxon>
    </lineage>
</organism>
<proteinExistence type="predicted"/>
<sequence length="108" mass="12483">MIKLNSAEDIEFFIQKNNIAVLYFGNSSCGVCEALLPKFKDLLVKFPNVKSAYVEIEDVKKSMAKYSIFTIPVILLYVEQQEVLREARFISINDIEDKIQRIIKLYEG</sequence>
<keyword evidence="3" id="KW-1185">Reference proteome</keyword>
<dbReference type="EMBL" id="JAHLQL010000001">
    <property type="protein sequence ID" value="MBU5590447.1"/>
    <property type="molecule type" value="Genomic_DNA"/>
</dbReference>
<dbReference type="InterPro" id="IPR013766">
    <property type="entry name" value="Thioredoxin_domain"/>
</dbReference>
<dbReference type="RefSeq" id="WP_216455649.1">
    <property type="nucleotide sequence ID" value="NZ_JAHLQL010000001.1"/>
</dbReference>
<accession>A0ABS6EW42</accession>
<protein>
    <submittedName>
        <fullName evidence="2">Thioredoxin family protein</fullName>
    </submittedName>
</protein>
<gene>
    <name evidence="2" type="ORF">KQI89_01590</name>
</gene>
<reference evidence="2 3" key="1">
    <citation type="submission" date="2021-06" db="EMBL/GenBank/DDBJ databases">
        <authorList>
            <person name="Sun Q."/>
            <person name="Li D."/>
        </authorList>
    </citation>
    <scope>NUCLEOTIDE SEQUENCE [LARGE SCALE GENOMIC DNA]</scope>
    <source>
        <strain evidence="2 3">MSJ-4</strain>
    </source>
</reference>
<dbReference type="Proteomes" id="UP000736583">
    <property type="component" value="Unassembled WGS sequence"/>
</dbReference>
<evidence type="ECO:0000259" key="1">
    <source>
        <dbReference type="Pfam" id="PF00085"/>
    </source>
</evidence>
<evidence type="ECO:0000313" key="3">
    <source>
        <dbReference type="Proteomes" id="UP000736583"/>
    </source>
</evidence>
<dbReference type="Pfam" id="PF00085">
    <property type="entry name" value="Thioredoxin"/>
    <property type="match status" value="1"/>
</dbReference>
<feature type="domain" description="Thioredoxin" evidence="1">
    <location>
        <begin position="11"/>
        <end position="85"/>
    </location>
</feature>
<comment type="caution">
    <text evidence="2">The sequence shown here is derived from an EMBL/GenBank/DDBJ whole genome shotgun (WGS) entry which is preliminary data.</text>
</comment>
<evidence type="ECO:0000313" key="2">
    <source>
        <dbReference type="EMBL" id="MBU5590447.1"/>
    </source>
</evidence>
<name>A0ABS6EW42_9CLOT</name>
<dbReference type="CDD" id="cd02947">
    <property type="entry name" value="TRX_family"/>
    <property type="match status" value="1"/>
</dbReference>